<dbReference type="GO" id="GO:0003747">
    <property type="term" value="F:translation release factor activity"/>
    <property type="evidence" value="ECO:0007669"/>
    <property type="project" value="InterPro"/>
</dbReference>
<name>A0A2R6R7A7_9APHY</name>
<dbReference type="Pfam" id="PF00472">
    <property type="entry name" value="RF-1"/>
    <property type="match status" value="1"/>
</dbReference>
<dbReference type="OrthoDB" id="277888at2759"/>
<evidence type="ECO:0000256" key="2">
    <source>
        <dbReference type="ARBA" id="ARBA00010835"/>
    </source>
</evidence>
<dbReference type="InterPro" id="IPR052405">
    <property type="entry name" value="Mito_Transl_Release_Factor"/>
</dbReference>
<comment type="caution">
    <text evidence="7">The sequence shown here is derived from an EMBL/GenBank/DDBJ whole genome shotgun (WGS) entry which is preliminary data.</text>
</comment>
<dbReference type="GO" id="GO:0032543">
    <property type="term" value="P:mitochondrial translation"/>
    <property type="evidence" value="ECO:0007669"/>
    <property type="project" value="UniProtKB-ARBA"/>
</dbReference>
<dbReference type="PANTHER" id="PTHR46203:SF1">
    <property type="entry name" value="MITOCHONDRIAL TRANSLATION RELEASE FACTOR IN RESCUE"/>
    <property type="match status" value="1"/>
</dbReference>
<dbReference type="GO" id="GO:0034551">
    <property type="term" value="P:mitochondrial respiratory chain complex III assembly"/>
    <property type="evidence" value="ECO:0007669"/>
    <property type="project" value="InterPro"/>
</dbReference>
<dbReference type="InterPro" id="IPR045298">
    <property type="entry name" value="Complex1_LYR_LYRM7"/>
</dbReference>
<comment type="subcellular location">
    <subcellularLocation>
        <location evidence="1">Mitochondrion</location>
    </subcellularLocation>
</comment>
<evidence type="ECO:0000256" key="1">
    <source>
        <dbReference type="ARBA" id="ARBA00004173"/>
    </source>
</evidence>
<feature type="compositionally biased region" description="Polar residues" evidence="5">
    <location>
        <begin position="145"/>
        <end position="161"/>
    </location>
</feature>
<keyword evidence="4" id="KW-0496">Mitochondrion</keyword>
<dbReference type="CDD" id="cd20267">
    <property type="entry name" value="Complex1_LYR_LYRM7"/>
    <property type="match status" value="1"/>
</dbReference>
<dbReference type="SUPFAM" id="SSF75620">
    <property type="entry name" value="Release factor"/>
    <property type="match status" value="1"/>
</dbReference>
<dbReference type="PANTHER" id="PTHR46203">
    <property type="entry name" value="PROBABLE PEPTIDE CHAIN RELEASE FACTOR C12ORF65"/>
    <property type="match status" value="1"/>
</dbReference>
<dbReference type="InterPro" id="IPR045853">
    <property type="entry name" value="Pep_chain_release_fac_I_sf"/>
</dbReference>
<dbReference type="STRING" id="98765.A0A2R6R7A7"/>
<evidence type="ECO:0000256" key="3">
    <source>
        <dbReference type="ARBA" id="ARBA00022946"/>
    </source>
</evidence>
<dbReference type="Proteomes" id="UP000186601">
    <property type="component" value="Unassembled WGS sequence"/>
</dbReference>
<evidence type="ECO:0000313" key="7">
    <source>
        <dbReference type="EMBL" id="PSS22654.1"/>
    </source>
</evidence>
<proteinExistence type="inferred from homology"/>
<accession>A0A2R6R7A7</accession>
<feature type="region of interest" description="Disordered" evidence="5">
    <location>
        <begin position="118"/>
        <end position="167"/>
    </location>
</feature>
<feature type="compositionally biased region" description="Basic residues" evidence="5">
    <location>
        <begin position="271"/>
        <end position="282"/>
    </location>
</feature>
<organism evidence="7 8">
    <name type="scientific">Hermanssonia centrifuga</name>
    <dbReference type="NCBI Taxonomy" id="98765"/>
    <lineage>
        <taxon>Eukaryota</taxon>
        <taxon>Fungi</taxon>
        <taxon>Dikarya</taxon>
        <taxon>Basidiomycota</taxon>
        <taxon>Agaricomycotina</taxon>
        <taxon>Agaricomycetes</taxon>
        <taxon>Polyporales</taxon>
        <taxon>Meruliaceae</taxon>
        <taxon>Hermanssonia</taxon>
    </lineage>
</organism>
<feature type="compositionally biased region" description="Basic and acidic residues" evidence="5">
    <location>
        <begin position="260"/>
        <end position="270"/>
    </location>
</feature>
<feature type="region of interest" description="Disordered" evidence="5">
    <location>
        <begin position="255"/>
        <end position="297"/>
    </location>
</feature>
<dbReference type="EMBL" id="MLYV02000271">
    <property type="protein sequence ID" value="PSS22654.1"/>
    <property type="molecule type" value="Genomic_DNA"/>
</dbReference>
<dbReference type="Gene3D" id="3.30.160.20">
    <property type="match status" value="1"/>
</dbReference>
<gene>
    <name evidence="7" type="ORF">PHLCEN_2v3020</name>
</gene>
<dbReference type="GO" id="GO:0005739">
    <property type="term" value="C:mitochondrion"/>
    <property type="evidence" value="ECO:0007669"/>
    <property type="project" value="UniProtKB-SubCell"/>
</dbReference>
<evidence type="ECO:0000256" key="5">
    <source>
        <dbReference type="SAM" id="MobiDB-lite"/>
    </source>
</evidence>
<dbReference type="InterPro" id="IPR000352">
    <property type="entry name" value="Pep_chain_release_fac_I"/>
</dbReference>
<dbReference type="AlphaFoldDB" id="A0A2R6R7A7"/>
<sequence length="297" mass="33699">MVKRRSSARTTLNDLSTATDVQMSISPSLRATARSAYRDLLRASSVTFAEDVPVRNAFRLKMRNEILPDASLSDKQVFSEKITLARDIAEVLRKNVVQARKVENPDSEKEKWQLQITKHTELGDNDSIKSPPPVESSRSARKRTNSVSESNNATTISTPSASDAAPTIPRYYSQLKKAHKSRTVPELKEEDLEEKFVRGSGPGGQSINKTENNVQLLHKPTGIRVNCQETRSLSLNRHYARKILLDKLDKLQNPGLSKQELLKAKQLERDRRRRKKAKKKNKERASLQEQDEDEDED</sequence>
<protein>
    <recommendedName>
        <fullName evidence="6">Prokaryotic-type class I peptide chain release factors domain-containing protein</fullName>
    </recommendedName>
</protein>
<evidence type="ECO:0000256" key="4">
    <source>
        <dbReference type="ARBA" id="ARBA00023128"/>
    </source>
</evidence>
<evidence type="ECO:0000259" key="6">
    <source>
        <dbReference type="Pfam" id="PF00472"/>
    </source>
</evidence>
<keyword evidence="8" id="KW-1185">Reference proteome</keyword>
<reference evidence="7 8" key="1">
    <citation type="submission" date="2018-02" db="EMBL/GenBank/DDBJ databases">
        <title>Genome sequence of the basidiomycete white-rot fungus Phlebia centrifuga.</title>
        <authorList>
            <person name="Granchi Z."/>
            <person name="Peng M."/>
            <person name="de Vries R.P."/>
            <person name="Hilden K."/>
            <person name="Makela M.R."/>
            <person name="Grigoriev I."/>
            <person name="Riley R."/>
        </authorList>
    </citation>
    <scope>NUCLEOTIDE SEQUENCE [LARGE SCALE GENOMIC DNA]</scope>
    <source>
        <strain evidence="7 8">FBCC195</strain>
    </source>
</reference>
<evidence type="ECO:0000313" key="8">
    <source>
        <dbReference type="Proteomes" id="UP000186601"/>
    </source>
</evidence>
<feature type="domain" description="Prokaryotic-type class I peptide chain release factors" evidence="6">
    <location>
        <begin position="186"/>
        <end position="281"/>
    </location>
</feature>
<keyword evidence="3" id="KW-0809">Transit peptide</keyword>
<comment type="similarity">
    <text evidence="2">Belongs to the prokaryotic/mitochondrial release factor family.</text>
</comment>